<reference evidence="1 2" key="1">
    <citation type="submission" date="2014-04" db="EMBL/GenBank/DDBJ databases">
        <authorList>
            <consortium name="DOE Joint Genome Institute"/>
            <person name="Kuo A."/>
            <person name="Tarkka M."/>
            <person name="Buscot F."/>
            <person name="Kohler A."/>
            <person name="Nagy L.G."/>
            <person name="Floudas D."/>
            <person name="Copeland A."/>
            <person name="Barry K.W."/>
            <person name="Cichocki N."/>
            <person name="Veneault-Fourrey C."/>
            <person name="LaButti K."/>
            <person name="Lindquist E.A."/>
            <person name="Lipzen A."/>
            <person name="Lundell T."/>
            <person name="Morin E."/>
            <person name="Murat C."/>
            <person name="Sun H."/>
            <person name="Tunlid A."/>
            <person name="Henrissat B."/>
            <person name="Grigoriev I.V."/>
            <person name="Hibbett D.S."/>
            <person name="Martin F."/>
            <person name="Nordberg H.P."/>
            <person name="Cantor M.N."/>
            <person name="Hua S.X."/>
        </authorList>
    </citation>
    <scope>NUCLEOTIDE SEQUENCE [LARGE SCALE GENOMIC DNA]</scope>
    <source>
        <strain evidence="1 2">F 1598</strain>
    </source>
</reference>
<evidence type="ECO:0000313" key="2">
    <source>
        <dbReference type="Proteomes" id="UP000054166"/>
    </source>
</evidence>
<reference evidence="2" key="2">
    <citation type="submission" date="2015-01" db="EMBL/GenBank/DDBJ databases">
        <title>Evolutionary Origins and Diversification of the Mycorrhizal Mutualists.</title>
        <authorList>
            <consortium name="DOE Joint Genome Institute"/>
            <consortium name="Mycorrhizal Genomics Consortium"/>
            <person name="Kohler A."/>
            <person name="Kuo A."/>
            <person name="Nagy L.G."/>
            <person name="Floudas D."/>
            <person name="Copeland A."/>
            <person name="Barry K.W."/>
            <person name="Cichocki N."/>
            <person name="Veneault-Fourrey C."/>
            <person name="LaButti K."/>
            <person name="Lindquist E.A."/>
            <person name="Lipzen A."/>
            <person name="Lundell T."/>
            <person name="Morin E."/>
            <person name="Murat C."/>
            <person name="Riley R."/>
            <person name="Ohm R."/>
            <person name="Sun H."/>
            <person name="Tunlid A."/>
            <person name="Henrissat B."/>
            <person name="Grigoriev I.V."/>
            <person name="Hibbett D.S."/>
            <person name="Martin F."/>
        </authorList>
    </citation>
    <scope>NUCLEOTIDE SEQUENCE [LARGE SCALE GENOMIC DNA]</scope>
    <source>
        <strain evidence="2">F 1598</strain>
    </source>
</reference>
<gene>
    <name evidence="1" type="ORF">PILCRDRAFT_199889</name>
</gene>
<protein>
    <submittedName>
        <fullName evidence="1">Uncharacterized protein</fullName>
    </submittedName>
</protein>
<dbReference type="HOGENOM" id="CLU_2484103_0_0_1"/>
<name>A0A0C3BTJ2_PILCF</name>
<organism evidence="1 2">
    <name type="scientific">Piloderma croceum (strain F 1598)</name>
    <dbReference type="NCBI Taxonomy" id="765440"/>
    <lineage>
        <taxon>Eukaryota</taxon>
        <taxon>Fungi</taxon>
        <taxon>Dikarya</taxon>
        <taxon>Basidiomycota</taxon>
        <taxon>Agaricomycotina</taxon>
        <taxon>Agaricomycetes</taxon>
        <taxon>Agaricomycetidae</taxon>
        <taxon>Atheliales</taxon>
        <taxon>Atheliaceae</taxon>
        <taxon>Piloderma</taxon>
    </lineage>
</organism>
<sequence>MGNAIYKVLERLVCDHFKIFLFCFHRFLHFHISMLHMMLSPSIPGSLTQQPPLRVVSGVSCLNLSCLVPALKFTMVSLLDVFLIYIV</sequence>
<dbReference type="InParanoid" id="A0A0C3BTJ2"/>
<proteinExistence type="predicted"/>
<dbReference type="AlphaFoldDB" id="A0A0C3BTJ2"/>
<dbReference type="Proteomes" id="UP000054166">
    <property type="component" value="Unassembled WGS sequence"/>
</dbReference>
<evidence type="ECO:0000313" key="1">
    <source>
        <dbReference type="EMBL" id="KIM89883.1"/>
    </source>
</evidence>
<keyword evidence="2" id="KW-1185">Reference proteome</keyword>
<dbReference type="EMBL" id="KN832974">
    <property type="protein sequence ID" value="KIM89883.1"/>
    <property type="molecule type" value="Genomic_DNA"/>
</dbReference>
<accession>A0A0C3BTJ2</accession>